<organism evidence="1 2">
    <name type="scientific">Caldimonas caldifontis</name>
    <dbReference type="NCBI Taxonomy" id="1452508"/>
    <lineage>
        <taxon>Bacteria</taxon>
        <taxon>Pseudomonadati</taxon>
        <taxon>Pseudomonadota</taxon>
        <taxon>Betaproteobacteria</taxon>
        <taxon>Burkholderiales</taxon>
        <taxon>Sphaerotilaceae</taxon>
        <taxon>Caldimonas</taxon>
    </lineage>
</organism>
<sequence>MEPKPVIDPSDPPAALTGPRRADLALRTALVLVTPVVRWLLRRGVQYGALATALKRVFVKVAAEELERTGRRTTDSAVSVLSGVHRKDVRAFYQLGRALQRDKSLSPASLVFTRWATDAQWRDPISGQPLRLPRLGPAPSFEALAREVSTDVHPRTLLDELLRLELVRLVDDEVQLAADSFVPSADEAAMAELFAANGADHLSAAVHNLTTSGPKMLEQSVFATGLSRASAEELGVLARRLWAEAFARMAEEASRRHQADQPAFPAYRMRFGIYYYTEPMSPERREPPGSTERSE</sequence>
<dbReference type="OrthoDB" id="6356376at2"/>
<dbReference type="Pfam" id="PF20112">
    <property type="entry name" value="DUF6502"/>
    <property type="match status" value="1"/>
</dbReference>
<evidence type="ECO:0000313" key="2">
    <source>
        <dbReference type="Proteomes" id="UP000238605"/>
    </source>
</evidence>
<evidence type="ECO:0000313" key="1">
    <source>
        <dbReference type="EMBL" id="PPE65914.1"/>
    </source>
</evidence>
<dbReference type="Proteomes" id="UP000238605">
    <property type="component" value="Unassembled WGS sequence"/>
</dbReference>
<dbReference type="RefSeq" id="WP_104302862.1">
    <property type="nucleotide sequence ID" value="NZ_PSNX01000010.1"/>
</dbReference>
<dbReference type="AlphaFoldDB" id="A0A2S5STA0"/>
<name>A0A2S5STA0_9BURK</name>
<dbReference type="InterPro" id="IPR045445">
    <property type="entry name" value="DUF6502"/>
</dbReference>
<accession>A0A2S5STA0</accession>
<reference evidence="1 2" key="1">
    <citation type="submission" date="2018-02" db="EMBL/GenBank/DDBJ databases">
        <title>Reclassifiation of [Polyangium] brachysporum DSM 7029 as Guopingzhaonella breviflexa gen. nov., sp. nov., a member of the family Comamonadaceae.</title>
        <authorList>
            <person name="Tang B."/>
        </authorList>
    </citation>
    <scope>NUCLEOTIDE SEQUENCE [LARGE SCALE GENOMIC DNA]</scope>
    <source>
        <strain evidence="1 2">BCRC 80649</strain>
    </source>
</reference>
<comment type="caution">
    <text evidence="1">The sequence shown here is derived from an EMBL/GenBank/DDBJ whole genome shotgun (WGS) entry which is preliminary data.</text>
</comment>
<gene>
    <name evidence="1" type="ORF">C1704_11450</name>
</gene>
<dbReference type="EMBL" id="PSNX01000010">
    <property type="protein sequence ID" value="PPE65914.1"/>
    <property type="molecule type" value="Genomic_DNA"/>
</dbReference>
<proteinExistence type="predicted"/>
<protein>
    <submittedName>
        <fullName evidence="1">Uncharacterized protein</fullName>
    </submittedName>
</protein>
<keyword evidence="2" id="KW-1185">Reference proteome</keyword>